<reference evidence="5" key="1">
    <citation type="journal article" date="2017" name="Int J Environ Stud">
        <title>Does the Miocene-Pliocene relict legume Oxytropis triphylla form nitrogen-fixing nodules with a combination of bacterial strains?</title>
        <authorList>
            <person name="Safronova V."/>
            <person name="Belimov A."/>
            <person name="Sazanova A."/>
            <person name="Kuznetsova I."/>
            <person name="Popova J."/>
            <person name="Andronov E."/>
            <person name="Verkhozina A."/>
            <person name="Tikhonovich I."/>
        </authorList>
    </citation>
    <scope>NUCLEOTIDE SEQUENCE [LARGE SCALE GENOMIC DNA]</scope>
    <source>
        <strain evidence="5">Tri-38</strain>
    </source>
</reference>
<comment type="subcellular location">
    <subcellularLocation>
        <location evidence="1">Periplasm</location>
    </subcellularLocation>
</comment>
<keyword evidence="5" id="KW-1185">Reference proteome</keyword>
<accession>A0A2N9VUQ7</accession>
<evidence type="ECO:0000259" key="3">
    <source>
        <dbReference type="Pfam" id="PF00496"/>
    </source>
</evidence>
<dbReference type="AlphaFoldDB" id="A0A2N9VUQ7"/>
<dbReference type="Gene3D" id="3.40.190.10">
    <property type="entry name" value="Periplasmic binding protein-like II"/>
    <property type="match status" value="1"/>
</dbReference>
<dbReference type="InterPro" id="IPR039424">
    <property type="entry name" value="SBP_5"/>
</dbReference>
<dbReference type="PROSITE" id="PS51318">
    <property type="entry name" value="TAT"/>
    <property type="match status" value="1"/>
</dbReference>
<evidence type="ECO:0000313" key="4">
    <source>
        <dbReference type="EMBL" id="PIO43225.1"/>
    </source>
</evidence>
<dbReference type="PIRSF" id="PIRSF002741">
    <property type="entry name" value="MppA"/>
    <property type="match status" value="1"/>
</dbReference>
<organism evidence="4 5">
    <name type="scientific">Phyllobacterium zundukense</name>
    <dbReference type="NCBI Taxonomy" id="1867719"/>
    <lineage>
        <taxon>Bacteria</taxon>
        <taxon>Pseudomonadati</taxon>
        <taxon>Pseudomonadota</taxon>
        <taxon>Alphaproteobacteria</taxon>
        <taxon>Hyphomicrobiales</taxon>
        <taxon>Phyllobacteriaceae</taxon>
        <taxon>Phyllobacterium</taxon>
    </lineage>
</organism>
<dbReference type="RefSeq" id="WP_100003208.1">
    <property type="nucleotide sequence ID" value="NZ_CP017943.1"/>
</dbReference>
<comment type="similarity">
    <text evidence="2">Belongs to the bacterial solute-binding protein 5 family.</text>
</comment>
<feature type="domain" description="Solute-binding protein family 5" evidence="3">
    <location>
        <begin position="95"/>
        <end position="444"/>
    </location>
</feature>
<evidence type="ECO:0000256" key="1">
    <source>
        <dbReference type="ARBA" id="ARBA00004418"/>
    </source>
</evidence>
<dbReference type="InterPro" id="IPR000914">
    <property type="entry name" value="SBP_5_dom"/>
</dbReference>
<dbReference type="GO" id="GO:1904680">
    <property type="term" value="F:peptide transmembrane transporter activity"/>
    <property type="evidence" value="ECO:0007669"/>
    <property type="project" value="TreeGrafter"/>
</dbReference>
<gene>
    <name evidence="4" type="ORF">B5P45_19295</name>
</gene>
<dbReference type="OrthoDB" id="9803988at2"/>
<evidence type="ECO:0000256" key="2">
    <source>
        <dbReference type="ARBA" id="ARBA00005695"/>
    </source>
</evidence>
<proteinExistence type="inferred from homology"/>
<evidence type="ECO:0000313" key="5">
    <source>
        <dbReference type="Proteomes" id="UP000232163"/>
    </source>
</evidence>
<dbReference type="EMBL" id="MZMT01000044">
    <property type="protein sequence ID" value="PIO43225.1"/>
    <property type="molecule type" value="Genomic_DNA"/>
</dbReference>
<dbReference type="InterPro" id="IPR006311">
    <property type="entry name" value="TAT_signal"/>
</dbReference>
<dbReference type="GO" id="GO:0015833">
    <property type="term" value="P:peptide transport"/>
    <property type="evidence" value="ECO:0007669"/>
    <property type="project" value="TreeGrafter"/>
</dbReference>
<dbReference type="GO" id="GO:0030288">
    <property type="term" value="C:outer membrane-bounded periplasmic space"/>
    <property type="evidence" value="ECO:0007669"/>
    <property type="project" value="UniProtKB-ARBA"/>
</dbReference>
<dbReference type="Gene3D" id="3.10.105.10">
    <property type="entry name" value="Dipeptide-binding Protein, Domain 3"/>
    <property type="match status" value="1"/>
</dbReference>
<dbReference type="Pfam" id="PF00496">
    <property type="entry name" value="SBP_bac_5"/>
    <property type="match status" value="1"/>
</dbReference>
<name>A0A2N9VUQ7_9HYPH</name>
<dbReference type="InterPro" id="IPR030678">
    <property type="entry name" value="Peptide/Ni-bd"/>
</dbReference>
<dbReference type="Proteomes" id="UP000232163">
    <property type="component" value="Unassembled WGS sequence"/>
</dbReference>
<comment type="caution">
    <text evidence="4">The sequence shown here is derived from an EMBL/GenBank/DDBJ whole genome shotgun (WGS) entry which is preliminary data.</text>
</comment>
<sequence length="529" mass="58394">MFDIKESVSRRTLLKAGAALSGGIVAGGMPLSQAIWAAEGKVLRVRSNGDLGKLDPSFLTKSAEVDVMNCIYSKLTRYKPGSEWGWELEAAENIEQIDPTHIRFRLKKGIKFTGGYGEMTAKDVKFSFERVIKLNGSTKPDWGPFDHVELEDDHTGVIVLKTPYVPLWLVSLSYGAGQIVSEKAVMKATKDGGDFGMKPLAFSGPYVLADWKPNQYTLLTRNPEWSGPKPGFDEIRILPVSDLKAAERAYQAGDVDFTYISPDSLASFEGNPTAGTRVENRPSLGYTWIGMNMDHPKLKDLNVRKAVQWAINVPQILDAAYASQAQVATGTVAPGLVGHRAKALVPPEGDLAKAKEFLEKAGVSDLTLSIDCINDSQSLTIAQTVQAQLSQIGISVNVNARDPGTFWTLANEPDGDRWKDMQLILNGFSSLPDPYYALCWFVKDQVGIWNWERFRSERFDELGAKAVTIDDPDARAKLYYEMQDLMEDSGAYRFLTNGATPIVYRTTQIEATTRPDGTPLYINFKPVSA</sequence>
<protein>
    <submittedName>
        <fullName evidence="4">Peptide ABC transporter substrate-binding protein</fullName>
    </submittedName>
</protein>
<dbReference type="GO" id="GO:0043190">
    <property type="term" value="C:ATP-binding cassette (ABC) transporter complex"/>
    <property type="evidence" value="ECO:0007669"/>
    <property type="project" value="InterPro"/>
</dbReference>
<dbReference type="SUPFAM" id="SSF53850">
    <property type="entry name" value="Periplasmic binding protein-like II"/>
    <property type="match status" value="1"/>
</dbReference>
<dbReference type="PANTHER" id="PTHR30290">
    <property type="entry name" value="PERIPLASMIC BINDING COMPONENT OF ABC TRANSPORTER"/>
    <property type="match status" value="1"/>
</dbReference>